<evidence type="ECO:0000313" key="2">
    <source>
        <dbReference type="EMBL" id="MEQ2295594.1"/>
    </source>
</evidence>
<reference evidence="2 3" key="1">
    <citation type="submission" date="2021-06" db="EMBL/GenBank/DDBJ databases">
        <authorList>
            <person name="Palmer J.M."/>
        </authorList>
    </citation>
    <scope>NUCLEOTIDE SEQUENCE [LARGE SCALE GENOMIC DNA]</scope>
    <source>
        <strain evidence="2 3">AS_MEX2019</strain>
        <tissue evidence="2">Muscle</tissue>
    </source>
</reference>
<sequence>MRQTVCIFFLSFVAPNFPFCPLLAAFSRPSFCFLAINSSVFSTLEFINARSRHPSNTYKQGAYGNQQHKCEKVMINSNRHLLQKKIWELASVISNIPLICEGEVGMEMVF</sequence>
<evidence type="ECO:0000313" key="3">
    <source>
        <dbReference type="Proteomes" id="UP001469553"/>
    </source>
</evidence>
<protein>
    <recommendedName>
        <fullName evidence="4">Secreted protein</fullName>
    </recommendedName>
</protein>
<name>A0ABV0YPG4_9TELE</name>
<organism evidence="2 3">
    <name type="scientific">Ameca splendens</name>
    <dbReference type="NCBI Taxonomy" id="208324"/>
    <lineage>
        <taxon>Eukaryota</taxon>
        <taxon>Metazoa</taxon>
        <taxon>Chordata</taxon>
        <taxon>Craniata</taxon>
        <taxon>Vertebrata</taxon>
        <taxon>Euteleostomi</taxon>
        <taxon>Actinopterygii</taxon>
        <taxon>Neopterygii</taxon>
        <taxon>Teleostei</taxon>
        <taxon>Neoteleostei</taxon>
        <taxon>Acanthomorphata</taxon>
        <taxon>Ovalentaria</taxon>
        <taxon>Atherinomorphae</taxon>
        <taxon>Cyprinodontiformes</taxon>
        <taxon>Goodeidae</taxon>
        <taxon>Ameca</taxon>
    </lineage>
</organism>
<feature type="signal peptide" evidence="1">
    <location>
        <begin position="1"/>
        <end position="18"/>
    </location>
</feature>
<keyword evidence="3" id="KW-1185">Reference proteome</keyword>
<keyword evidence="1" id="KW-0732">Signal</keyword>
<feature type="chain" id="PRO_5047536449" description="Secreted protein" evidence="1">
    <location>
        <begin position="19"/>
        <end position="110"/>
    </location>
</feature>
<proteinExistence type="predicted"/>
<evidence type="ECO:0000256" key="1">
    <source>
        <dbReference type="SAM" id="SignalP"/>
    </source>
</evidence>
<dbReference type="Proteomes" id="UP001469553">
    <property type="component" value="Unassembled WGS sequence"/>
</dbReference>
<gene>
    <name evidence="2" type="ORF">AMECASPLE_016032</name>
</gene>
<dbReference type="EMBL" id="JAHRIP010038771">
    <property type="protein sequence ID" value="MEQ2295594.1"/>
    <property type="molecule type" value="Genomic_DNA"/>
</dbReference>
<evidence type="ECO:0008006" key="4">
    <source>
        <dbReference type="Google" id="ProtNLM"/>
    </source>
</evidence>
<comment type="caution">
    <text evidence="2">The sequence shown here is derived from an EMBL/GenBank/DDBJ whole genome shotgun (WGS) entry which is preliminary data.</text>
</comment>
<accession>A0ABV0YPG4</accession>